<feature type="domain" description="PPM-type phosphatase" evidence="9">
    <location>
        <begin position="66"/>
        <end position="420"/>
    </location>
</feature>
<gene>
    <name evidence="10" type="ORF">SI8410_04005437</name>
</gene>
<dbReference type="SMART" id="SM00220">
    <property type="entry name" value="S_TKc"/>
    <property type="match status" value="1"/>
</dbReference>
<dbReference type="PROSITE" id="PS50011">
    <property type="entry name" value="PROTEIN_KINASE_DOM"/>
    <property type="match status" value="1"/>
</dbReference>
<dbReference type="Pfam" id="PF00069">
    <property type="entry name" value="Pkinase"/>
    <property type="match status" value="1"/>
</dbReference>
<evidence type="ECO:0000256" key="7">
    <source>
        <dbReference type="SAM" id="SignalP"/>
    </source>
</evidence>
<dbReference type="Gene3D" id="1.10.510.10">
    <property type="entry name" value="Transferase(Phosphotransferase) domain 1"/>
    <property type="match status" value="1"/>
</dbReference>
<evidence type="ECO:0000256" key="6">
    <source>
        <dbReference type="SAM" id="MobiDB-lite"/>
    </source>
</evidence>
<evidence type="ECO:0000313" key="10">
    <source>
        <dbReference type="EMBL" id="CAA7394776.1"/>
    </source>
</evidence>
<proteinExistence type="predicted"/>
<dbReference type="GO" id="GO:0004672">
    <property type="term" value="F:protein kinase activity"/>
    <property type="evidence" value="ECO:0007669"/>
    <property type="project" value="InterPro"/>
</dbReference>
<dbReference type="InterPro" id="IPR011009">
    <property type="entry name" value="Kinase-like_dom_sf"/>
</dbReference>
<dbReference type="PANTHER" id="PTHR47992">
    <property type="entry name" value="PROTEIN PHOSPHATASE"/>
    <property type="match status" value="1"/>
</dbReference>
<evidence type="ECO:0000313" key="11">
    <source>
        <dbReference type="Proteomes" id="UP000663760"/>
    </source>
</evidence>
<dbReference type="InterPro" id="IPR008271">
    <property type="entry name" value="Ser/Thr_kinase_AS"/>
</dbReference>
<protein>
    <recommendedName>
        <fullName evidence="1">protein-serine/threonine phosphatase</fullName>
        <ecNumber evidence="1">3.1.3.16</ecNumber>
    </recommendedName>
</protein>
<evidence type="ECO:0000259" key="9">
    <source>
        <dbReference type="PROSITE" id="PS51746"/>
    </source>
</evidence>
<dbReference type="SMART" id="SM00332">
    <property type="entry name" value="PP2Cc"/>
    <property type="match status" value="1"/>
</dbReference>
<evidence type="ECO:0000256" key="2">
    <source>
        <dbReference type="ARBA" id="ARBA00022801"/>
    </source>
</evidence>
<dbReference type="InterPro" id="IPR036457">
    <property type="entry name" value="PPM-type-like_dom_sf"/>
</dbReference>
<feature type="region of interest" description="Disordered" evidence="6">
    <location>
        <begin position="625"/>
        <end position="654"/>
    </location>
</feature>
<evidence type="ECO:0000259" key="8">
    <source>
        <dbReference type="PROSITE" id="PS50011"/>
    </source>
</evidence>
<reference evidence="10" key="1">
    <citation type="submission" date="2020-02" db="EMBL/GenBank/DDBJ databases">
        <authorList>
            <person name="Scholz U."/>
            <person name="Mascher M."/>
            <person name="Fiebig A."/>
        </authorList>
    </citation>
    <scope>NUCLEOTIDE SEQUENCE</scope>
</reference>
<feature type="chain" id="PRO_5029758080" description="protein-serine/threonine phosphatase" evidence="7">
    <location>
        <begin position="21"/>
        <end position="1073"/>
    </location>
</feature>
<dbReference type="InterPro" id="IPR000719">
    <property type="entry name" value="Prot_kinase_dom"/>
</dbReference>
<evidence type="ECO:0000256" key="1">
    <source>
        <dbReference type="ARBA" id="ARBA00013081"/>
    </source>
</evidence>
<dbReference type="InterPro" id="IPR015655">
    <property type="entry name" value="PP2C"/>
</dbReference>
<dbReference type="EMBL" id="LR746267">
    <property type="protein sequence ID" value="CAA7394776.1"/>
    <property type="molecule type" value="Genomic_DNA"/>
</dbReference>
<dbReference type="Gene3D" id="3.60.40.10">
    <property type="entry name" value="PPM-type phosphatase domain"/>
    <property type="match status" value="1"/>
</dbReference>
<dbReference type="SUPFAM" id="SSF56112">
    <property type="entry name" value="Protein kinase-like (PK-like)"/>
    <property type="match status" value="1"/>
</dbReference>
<evidence type="ECO:0000256" key="4">
    <source>
        <dbReference type="ARBA" id="ARBA00047761"/>
    </source>
</evidence>
<keyword evidence="2" id="KW-0378">Hydrolase</keyword>
<organism evidence="10 11">
    <name type="scientific">Spirodela intermedia</name>
    <name type="common">Intermediate duckweed</name>
    <dbReference type="NCBI Taxonomy" id="51605"/>
    <lineage>
        <taxon>Eukaryota</taxon>
        <taxon>Viridiplantae</taxon>
        <taxon>Streptophyta</taxon>
        <taxon>Embryophyta</taxon>
        <taxon>Tracheophyta</taxon>
        <taxon>Spermatophyta</taxon>
        <taxon>Magnoliopsida</taxon>
        <taxon>Liliopsida</taxon>
        <taxon>Araceae</taxon>
        <taxon>Lemnoideae</taxon>
        <taxon>Spirodela</taxon>
    </lineage>
</organism>
<dbReference type="GO" id="GO:0005524">
    <property type="term" value="F:ATP binding"/>
    <property type="evidence" value="ECO:0007669"/>
    <property type="project" value="InterPro"/>
</dbReference>
<keyword evidence="7" id="KW-0732">Signal</keyword>
<sequence>MTVRLILLLLLWSAISGSYAAETSTCLTVYKEGGAPAVFRSPRCPRWTLFHEEDHGRGRWYGQVTNCQLAMHQGRRRSQEDRAVCAFNVRIPSIGKNLLRKEVSVGIVAVFDGHNGAEASEMASQLFLDYFYLHVYFLLNGAYSSIFRKSTEKFENKRVGDVVLHGVRLDEGPGQDNAYPGRSSWIYPKSYDGELLILHLVQEASRKSLESGSTATIVLIVEGEILVANVGDSKAVMCSESRHHPGKSSKFRKRKRNKDITLSNEDKGSVGFMNHAGLQLCAKELTKDHHPDRDGERKRVEAAGGFVQDWAGVPRVNGELAVSRAIGDVPYKRYGVISTPEVTDWLPLYNNDSYLVVASDGIFEKLTVQEVCDLLWEASFRENINLELISTMKHVLADLLVKAAFERGSMDNMAAIVIPLASNISSPRRDEDEYDSKECADSARVSMGKYMKDTITSTSLISMEYFNQIETKFKKLLVKADYRRDGCFYLAEDLNENSDYVFRAPKDHRNDEHNEIIQSSPEGLNYDSSAWPLNLYNGQNFCWDIDMGSENAEGLCVNPEGFVNFLGLLSSIPLNDSGSNSSESFNDMNAGFRYTLKRKFDRGSYGEVWLAFHWNCSEEAPGVNNFRPNVPDASSPLNSSEGKSSSDTNSSTRHNFVESVDNDYFILKRIMVERGNAAYLSGLREKYYGEIFANASKSQDRSQEESGSTTVFFTDFQYESSSLQGMNDLVPHDTQGSSSSGFQRMVYEEGLNHIARFIESFTSQSKEIWLVFRHEGLSLSKLLYTVDEKKLFNNNDGDRMSSNVQVLRPSVWWHWLRTTEAGKREMQNLIRQLLLALKSCHRRNITHRDIKPENMIICFEEVGTGKCSRAVPTGENQHHLKMRIIDFGSAIDDFTLKNLYGSGPSRSEQTYEYMPPEALLNISWFKGPRRTTMKYDMWSVGVVFMELILGSPHVFQISDRTHAMVDQHLEGWGDNMKELAYKLRSLMEMCILIPGLSTQYLPGGGKDRGGFSPASWKCTEEFFANQVKNRDPLKLGFPNIWALRLVRQLLVWHPEERLSVDDALQHPYFKSDL</sequence>
<dbReference type="CDD" id="cd00143">
    <property type="entry name" value="PP2Cc"/>
    <property type="match status" value="1"/>
</dbReference>
<dbReference type="Pfam" id="PF00481">
    <property type="entry name" value="PP2C"/>
    <property type="match status" value="1"/>
</dbReference>
<dbReference type="AlphaFoldDB" id="A0A7I8KBZ6"/>
<evidence type="ECO:0000256" key="3">
    <source>
        <dbReference type="ARBA" id="ARBA00022912"/>
    </source>
</evidence>
<keyword evidence="11" id="KW-1185">Reference proteome</keyword>
<evidence type="ECO:0000256" key="5">
    <source>
        <dbReference type="ARBA" id="ARBA00048336"/>
    </source>
</evidence>
<dbReference type="EC" id="3.1.3.16" evidence="1"/>
<dbReference type="PROSITE" id="PS51746">
    <property type="entry name" value="PPM_2"/>
    <property type="match status" value="1"/>
</dbReference>
<accession>A0A7I8KBZ6</accession>
<dbReference type="Proteomes" id="UP000663760">
    <property type="component" value="Chromosome 4"/>
</dbReference>
<feature type="signal peptide" evidence="7">
    <location>
        <begin position="1"/>
        <end position="20"/>
    </location>
</feature>
<feature type="compositionally biased region" description="Polar residues" evidence="6">
    <location>
        <begin position="635"/>
        <end position="654"/>
    </location>
</feature>
<comment type="catalytic activity">
    <reaction evidence="5">
        <text>O-phospho-L-threonyl-[protein] + H2O = L-threonyl-[protein] + phosphate</text>
        <dbReference type="Rhea" id="RHEA:47004"/>
        <dbReference type="Rhea" id="RHEA-COMP:11060"/>
        <dbReference type="Rhea" id="RHEA-COMP:11605"/>
        <dbReference type="ChEBI" id="CHEBI:15377"/>
        <dbReference type="ChEBI" id="CHEBI:30013"/>
        <dbReference type="ChEBI" id="CHEBI:43474"/>
        <dbReference type="ChEBI" id="CHEBI:61977"/>
        <dbReference type="EC" id="3.1.3.16"/>
    </reaction>
</comment>
<dbReference type="InterPro" id="IPR001932">
    <property type="entry name" value="PPM-type_phosphatase-like_dom"/>
</dbReference>
<dbReference type="PROSITE" id="PS00108">
    <property type="entry name" value="PROTEIN_KINASE_ST"/>
    <property type="match status" value="1"/>
</dbReference>
<comment type="catalytic activity">
    <reaction evidence="4">
        <text>O-phospho-L-seryl-[protein] + H2O = L-seryl-[protein] + phosphate</text>
        <dbReference type="Rhea" id="RHEA:20629"/>
        <dbReference type="Rhea" id="RHEA-COMP:9863"/>
        <dbReference type="Rhea" id="RHEA-COMP:11604"/>
        <dbReference type="ChEBI" id="CHEBI:15377"/>
        <dbReference type="ChEBI" id="CHEBI:29999"/>
        <dbReference type="ChEBI" id="CHEBI:43474"/>
        <dbReference type="ChEBI" id="CHEBI:83421"/>
        <dbReference type="EC" id="3.1.3.16"/>
    </reaction>
</comment>
<dbReference type="SUPFAM" id="SSF81606">
    <property type="entry name" value="PP2C-like"/>
    <property type="match status" value="1"/>
</dbReference>
<feature type="domain" description="Protein kinase" evidence="8">
    <location>
        <begin position="594"/>
        <end position="1069"/>
    </location>
</feature>
<keyword evidence="3" id="KW-0904">Protein phosphatase</keyword>
<name>A0A7I8KBZ6_SPIIN</name>
<dbReference type="OrthoDB" id="10264738at2759"/>
<dbReference type="GO" id="GO:0004722">
    <property type="term" value="F:protein serine/threonine phosphatase activity"/>
    <property type="evidence" value="ECO:0007669"/>
    <property type="project" value="UniProtKB-EC"/>
</dbReference>